<evidence type="ECO:0000256" key="1">
    <source>
        <dbReference type="SAM" id="MobiDB-lite"/>
    </source>
</evidence>
<feature type="compositionally biased region" description="Basic residues" evidence="1">
    <location>
        <begin position="248"/>
        <end position="270"/>
    </location>
</feature>
<evidence type="ECO:0000313" key="3">
    <source>
        <dbReference type="Proteomes" id="UP000266841"/>
    </source>
</evidence>
<reference evidence="2 3" key="1">
    <citation type="journal article" date="2012" name="Genome Biol.">
        <title>Genome and low-iron response of an oceanic diatom adapted to chronic iron limitation.</title>
        <authorList>
            <person name="Lommer M."/>
            <person name="Specht M."/>
            <person name="Roy A.S."/>
            <person name="Kraemer L."/>
            <person name="Andreson R."/>
            <person name="Gutowska M.A."/>
            <person name="Wolf J."/>
            <person name="Bergner S.V."/>
            <person name="Schilhabel M.B."/>
            <person name="Klostermeier U.C."/>
            <person name="Beiko R.G."/>
            <person name="Rosenstiel P."/>
            <person name="Hippler M."/>
            <person name="Laroche J."/>
        </authorList>
    </citation>
    <scope>NUCLEOTIDE SEQUENCE [LARGE SCALE GENOMIC DNA]</scope>
    <source>
        <strain evidence="2 3">CCMP1005</strain>
    </source>
</reference>
<organism evidence="2 3">
    <name type="scientific">Thalassiosira oceanica</name>
    <name type="common">Marine diatom</name>
    <dbReference type="NCBI Taxonomy" id="159749"/>
    <lineage>
        <taxon>Eukaryota</taxon>
        <taxon>Sar</taxon>
        <taxon>Stramenopiles</taxon>
        <taxon>Ochrophyta</taxon>
        <taxon>Bacillariophyta</taxon>
        <taxon>Coscinodiscophyceae</taxon>
        <taxon>Thalassiosirophycidae</taxon>
        <taxon>Thalassiosirales</taxon>
        <taxon>Thalassiosiraceae</taxon>
        <taxon>Thalassiosira</taxon>
    </lineage>
</organism>
<feature type="region of interest" description="Disordered" evidence="1">
    <location>
        <begin position="1"/>
        <end position="27"/>
    </location>
</feature>
<dbReference type="PANTHER" id="PTHR45733">
    <property type="entry name" value="FORMIN-J"/>
    <property type="match status" value="1"/>
</dbReference>
<comment type="caution">
    <text evidence="2">The sequence shown here is derived from an EMBL/GenBank/DDBJ whole genome shotgun (WGS) entry which is preliminary data.</text>
</comment>
<feature type="compositionally biased region" description="Low complexity" evidence="1">
    <location>
        <begin position="187"/>
        <end position="198"/>
    </location>
</feature>
<feature type="compositionally biased region" description="Polar residues" evidence="1">
    <location>
        <begin position="1"/>
        <end position="20"/>
    </location>
</feature>
<feature type="region of interest" description="Disordered" evidence="1">
    <location>
        <begin position="95"/>
        <end position="122"/>
    </location>
</feature>
<accession>K0SQJ7</accession>
<dbReference type="InterPro" id="IPR051144">
    <property type="entry name" value="Formin_homology_domain"/>
</dbReference>
<feature type="compositionally biased region" description="Polar residues" evidence="1">
    <location>
        <begin position="531"/>
        <end position="556"/>
    </location>
</feature>
<sequence length="1574" mass="167782">MAETADSIQEETLQPSTFSCPSARRTRGKAVEMRIGTERVTLALLASALLLLLHSPADAAGTRGGTDAHERVGAVTERASGGRLRPERSGVYYPDMSLGRCRTSQSDETRSSDARHERQGQPASAFGNLASCCVENFGGLEGCVRASLSLSDTSLERRLGKSGKSHGKASGKASNYNWNWWSQPAAKKPAPKTWWSKPAAKKPAPKTWWSKPAAKKPAPKTWWSQPVLKKTAAKNQAAPQSSWWTKSGKAKSSKSKSSKSKAGKAKGRLKKKIQNKVIHQARTFHPTRQPTRRPVTDVVPDEDAVEITMGGTLTTSNLEWPPGASLADVAKAFEGTILRTLDDGSFVCDVYSIGGAAVPGSGLEAVPGMQRHGGPGAGAGTFDATFDDLGSKAADGSMTVTYCTIGEMGGVVNDPCEVEITSADGTSLDVEFVGEKPVPKPTPPPTQSGNNPTPPVPATSRPTVRVTPKPTMNQWPPTPMPTDQPVTDSPTLRPAMDPVPQPSSTIAPTSAEVDETLPPFTGAPTGKPVDTVTTAEPTDSPVATQTTPGATTVSPETTAVLTTPDATTDPVTTAMTTPAPDETTVMTTQSPETTVVTTPEVTTQPSINESAAPSASVSQSPSMSPSESSSYPTYSPTTGSTNSPTIGSSSRPSAASSVAVTSPPTPAGTSSTKPTIGGDDDETTSSPVPTNVPTAGSDGSTSSPGPTIGVPTTIAPTSIPDGSLYYNGFESGAFPGLGPWVDDRWVQRADEQSNATFITNSDWPAGTMHLSVLSSTQIPFDDVVYFVDDVMRGQLNNMQEWMEVEIELPPGGHKITFVYNYNPVAIDALPPKPPGLMNAIFIDDVYFIPVESGPAVPTMAPGTGDPGAPATVAPTAPLNGAIYYNGFEKATFPDDPEWMTEGTMPWVLSTERAFSGVYSIKSPILANNDAIKAQAEALFITEPSWDSGTLTFQVLAGSEMPFDTFEYFVDGTKRGELFGKTEWEMVEVSMSPGGHIVAFRYTFNPVPLAMLPPPSTLSDNYLGAVWIDDVAFYPAGVTVPTIPGEIVVPDDTTAPTPEKVTATPTVPTSMLTTLPTKIDVAGPPASTTTLPTPSREPEEGLTPSPLPASAPPGAVYFDGFESVTFPADPEWSTSDESPWVLTSDMAASGEYSVRSPELANEQLTTLASNLTLSYRDPSFEGGTLLFQVIANIQLPINQFLYFVNGKYTGEITQQREWATIEVSLDPGPQEITFQFTYNPFKLQVLPPLPAGAVYIDDVYIVPIADKFFDGFESGDFSALDWTIAGEQGWVVDGTDPFEGLYSAHIQTEDLSGTQAESSLDLSVELADSAFIQFYFLAPVQMPFESFNLWVDGQFLTPLTTEGGGWTEGGALLGAGSHDISWRYARNPGGAPENMFPPAAVWRAGEAWLDNVELLAATPSFTEIWLTGDFTANPWVLGGEGDWTITDQRYYQDLEPYSATAMSQDITTTSTGRSLLSIDIITERGGLLQFSMLASVGAPFDIANVLLDDNAVVTYSQVERDWIQSQVNIQPGKRRVTFELIKNPGGIDSDVFETIPPPPGWQGQIWLDNIIFTIN</sequence>
<name>K0SQJ7_THAOC</name>
<feature type="compositionally biased region" description="Polar residues" evidence="1">
    <location>
        <begin position="233"/>
        <end position="245"/>
    </location>
</feature>
<proteinExistence type="predicted"/>
<feature type="compositionally biased region" description="Low complexity" evidence="1">
    <location>
        <begin position="557"/>
        <end position="675"/>
    </location>
</feature>
<feature type="compositionally biased region" description="Low complexity" evidence="1">
    <location>
        <begin position="684"/>
        <end position="710"/>
    </location>
</feature>
<evidence type="ECO:0000313" key="2">
    <source>
        <dbReference type="EMBL" id="EJK63311.1"/>
    </source>
</evidence>
<protein>
    <submittedName>
        <fullName evidence="2">Uncharacterized protein</fullName>
    </submittedName>
</protein>
<feature type="region of interest" description="Disordered" evidence="1">
    <location>
        <begin position="433"/>
        <end position="710"/>
    </location>
</feature>
<keyword evidence="3" id="KW-1185">Reference proteome</keyword>
<dbReference type="EMBL" id="AGNL01018326">
    <property type="protein sequence ID" value="EJK63311.1"/>
    <property type="molecule type" value="Genomic_DNA"/>
</dbReference>
<gene>
    <name evidence="2" type="ORF">THAOC_16039</name>
</gene>
<feature type="region of interest" description="Disordered" evidence="1">
    <location>
        <begin position="1076"/>
        <end position="1106"/>
    </location>
</feature>
<feature type="compositionally biased region" description="Pro residues" evidence="1">
    <location>
        <begin position="439"/>
        <end position="457"/>
    </location>
</feature>
<dbReference type="Proteomes" id="UP000266841">
    <property type="component" value="Unassembled WGS sequence"/>
</dbReference>
<dbReference type="PANTHER" id="PTHR45733:SF7">
    <property type="entry name" value="C2 TENSIN-TYPE DOMAIN-CONTAINING PROTEIN"/>
    <property type="match status" value="1"/>
</dbReference>
<feature type="compositionally biased region" description="Basic and acidic residues" evidence="1">
    <location>
        <begin position="105"/>
        <end position="119"/>
    </location>
</feature>
<feature type="region of interest" description="Disordered" evidence="1">
    <location>
        <begin position="187"/>
        <end position="270"/>
    </location>
</feature>
<feature type="compositionally biased region" description="Low complexity" evidence="1">
    <location>
        <begin position="1083"/>
        <end position="1093"/>
    </location>
</feature>